<dbReference type="EMBL" id="HF935465">
    <property type="protein sequence ID" value="CCX09463.1"/>
    <property type="molecule type" value="Genomic_DNA"/>
</dbReference>
<dbReference type="Proteomes" id="UP000018144">
    <property type="component" value="Unassembled WGS sequence"/>
</dbReference>
<dbReference type="AlphaFoldDB" id="U4L144"/>
<proteinExistence type="predicted"/>
<name>U4L144_PYROM</name>
<gene>
    <name evidence="1" type="ORF">PCON_09056</name>
</gene>
<organism evidence="1 2">
    <name type="scientific">Pyronema omphalodes (strain CBS 100304)</name>
    <name type="common">Pyronema confluens</name>
    <dbReference type="NCBI Taxonomy" id="1076935"/>
    <lineage>
        <taxon>Eukaryota</taxon>
        <taxon>Fungi</taxon>
        <taxon>Dikarya</taxon>
        <taxon>Ascomycota</taxon>
        <taxon>Pezizomycotina</taxon>
        <taxon>Pezizomycetes</taxon>
        <taxon>Pezizales</taxon>
        <taxon>Pyronemataceae</taxon>
        <taxon>Pyronema</taxon>
    </lineage>
</organism>
<protein>
    <submittedName>
        <fullName evidence="1">Uncharacterized protein</fullName>
    </submittedName>
</protein>
<evidence type="ECO:0000313" key="2">
    <source>
        <dbReference type="Proteomes" id="UP000018144"/>
    </source>
</evidence>
<reference evidence="1 2" key="1">
    <citation type="journal article" date="2013" name="PLoS Genet.">
        <title>The genome and development-dependent transcriptomes of Pyronema confluens: a window into fungal evolution.</title>
        <authorList>
            <person name="Traeger S."/>
            <person name="Altegoer F."/>
            <person name="Freitag M."/>
            <person name="Gabaldon T."/>
            <person name="Kempken F."/>
            <person name="Kumar A."/>
            <person name="Marcet-Houben M."/>
            <person name="Poggeler S."/>
            <person name="Stajich J.E."/>
            <person name="Nowrousian M."/>
        </authorList>
    </citation>
    <scope>NUCLEOTIDE SEQUENCE [LARGE SCALE GENOMIC DNA]</scope>
    <source>
        <strain evidence="2">CBS 100304</strain>
        <tissue evidence="1">Vegetative mycelium</tissue>
    </source>
</reference>
<keyword evidence="2" id="KW-1185">Reference proteome</keyword>
<accession>U4L144</accession>
<evidence type="ECO:0000313" key="1">
    <source>
        <dbReference type="EMBL" id="CCX09463.1"/>
    </source>
</evidence>
<sequence length="35" mass="4216">MEDYLEVEGDMQMGWREKLHKDLDTDKKCGEEEKV</sequence>